<organism evidence="2 3">
    <name type="scientific">Citricoccus muralis</name>
    <dbReference type="NCBI Taxonomy" id="169134"/>
    <lineage>
        <taxon>Bacteria</taxon>
        <taxon>Bacillati</taxon>
        <taxon>Actinomycetota</taxon>
        <taxon>Actinomycetes</taxon>
        <taxon>Micrococcales</taxon>
        <taxon>Micrococcaceae</taxon>
        <taxon>Citricoccus</taxon>
    </lineage>
</organism>
<dbReference type="AlphaFoldDB" id="A0A3D9LBT9"/>
<gene>
    <name evidence="2" type="ORF">C8E99_0727</name>
</gene>
<name>A0A3D9LBT9_9MICC</name>
<feature type="domain" description="CobW C-terminal" evidence="1">
    <location>
        <begin position="222"/>
        <end position="330"/>
    </location>
</feature>
<reference evidence="2 3" key="1">
    <citation type="submission" date="2018-07" db="EMBL/GenBank/DDBJ databases">
        <title>Sequencing the genomes of 1000 actinobacteria strains.</title>
        <authorList>
            <person name="Klenk H.-P."/>
        </authorList>
    </citation>
    <scope>NUCLEOTIDE SEQUENCE [LARGE SCALE GENOMIC DNA]</scope>
    <source>
        <strain evidence="2 3">DSM 14442</strain>
    </source>
</reference>
<dbReference type="Pfam" id="PF07683">
    <property type="entry name" value="CobW_C"/>
    <property type="match status" value="1"/>
</dbReference>
<accession>A0A3D9LBT9</accession>
<proteinExistence type="predicted"/>
<dbReference type="EMBL" id="QREH01000001">
    <property type="protein sequence ID" value="REE02937.1"/>
    <property type="molecule type" value="Genomic_DNA"/>
</dbReference>
<evidence type="ECO:0000259" key="1">
    <source>
        <dbReference type="SMART" id="SM00833"/>
    </source>
</evidence>
<dbReference type="InterPro" id="IPR011629">
    <property type="entry name" value="CobW-like_C"/>
</dbReference>
<protein>
    <submittedName>
        <fullName evidence="2">Cobalamin synthesis protein cobW-like protein</fullName>
    </submittedName>
</protein>
<evidence type="ECO:0000313" key="3">
    <source>
        <dbReference type="Proteomes" id="UP000256727"/>
    </source>
</evidence>
<keyword evidence="3" id="KW-1185">Reference proteome</keyword>
<comment type="caution">
    <text evidence="2">The sequence shown here is derived from an EMBL/GenBank/DDBJ whole genome shotgun (WGS) entry which is preliminary data.</text>
</comment>
<dbReference type="Proteomes" id="UP000256727">
    <property type="component" value="Unassembled WGS sequence"/>
</dbReference>
<evidence type="ECO:0000313" key="2">
    <source>
        <dbReference type="EMBL" id="REE02937.1"/>
    </source>
</evidence>
<dbReference type="RefSeq" id="WP_115931146.1">
    <property type="nucleotide sequence ID" value="NZ_QREH01000001.1"/>
</dbReference>
<dbReference type="SMART" id="SM00833">
    <property type="entry name" value="CobW_C"/>
    <property type="match status" value="1"/>
</dbReference>
<dbReference type="SUPFAM" id="SSF90002">
    <property type="entry name" value="Hypothetical protein YjiA, C-terminal domain"/>
    <property type="match status" value="1"/>
</dbReference>
<dbReference type="PANTHER" id="PTHR43603">
    <property type="entry name" value="COBW DOMAIN-CONTAINING PROTEIN DDB_G0274527"/>
    <property type="match status" value="1"/>
</dbReference>
<dbReference type="PANTHER" id="PTHR43603:SF1">
    <property type="entry name" value="ZINC-REGULATED GTPASE METALLOPROTEIN ACTIVATOR 1"/>
    <property type="match status" value="1"/>
</dbReference>
<dbReference type="OrthoDB" id="9808822at2"/>
<dbReference type="InterPro" id="IPR051927">
    <property type="entry name" value="Zn_Chap_cDPG_Synth"/>
</dbReference>
<sequence length="351" mass="38394">MISQDNAQRPAGVPVLAVVGTRPDVRLEYATELARTLDRQLVTSFQLRGAEEPASEASRLTARVETPAGAVVEIPDRVSTADLTAELSSTASAARLEDVICVVDAAHGVQDLFREDYLVPRSGHPSTATARSLVSITHVEYASLIVLVNWEDVPTDELRTLLALVHHLSPRARVRLLEDLADIRDTLPALPAAPGYDAHLDRPGWVNVLANEFETFIHDDRVAALHYDCARPFHPVRMHELVHELMTPERFGTVVRSAGYCRVASSANVTGHWNHVGKVMALSPVSLDDDLELLLDPWADTDPLTVGQSLAFIGLDLDREGLISALDRAVLTDEEFLAGPSAWAEQVKRLP</sequence>